<gene>
    <name evidence="5" type="ORF">AELLOGFF_02270</name>
</gene>
<feature type="compositionally biased region" description="Basic residues" evidence="3">
    <location>
        <begin position="49"/>
        <end position="58"/>
    </location>
</feature>
<dbReference type="PANTHER" id="PTHR37042:SF4">
    <property type="entry name" value="OUTER MEMBRANE PROTEIN RV1973"/>
    <property type="match status" value="1"/>
</dbReference>
<keyword evidence="6" id="KW-1185">Reference proteome</keyword>
<name>A0A5S9R9B3_MYCVN</name>
<dbReference type="AlphaFoldDB" id="A0A5S9R9B3"/>
<protein>
    <recommendedName>
        <fullName evidence="7">Twin-arginine translocation pathway signal</fullName>
    </recommendedName>
</protein>
<sequence>MTNVKFDPEAAVGVEPLVPETSELTAEVTDDNDKGDAGPTALGVTGGRRSGRKRRSRSRRRTVAYGLLPILALLATVAAAYLKWEVVRYQETDRAATESVAVAQDTAVSMLSYSPETVERDLGVPLDRMTEKFRASYLQLTRDVVIPGAKERQISAEAIVKAAASVEAEPDRATVMLFIDQNIAIGQDPPVVSASSISVRLDKVGNRWLIAAFDPV</sequence>
<evidence type="ECO:0008006" key="7">
    <source>
        <dbReference type="Google" id="ProtNLM"/>
    </source>
</evidence>
<dbReference type="EMBL" id="CACSIP010000075">
    <property type="protein sequence ID" value="CAA0137518.1"/>
    <property type="molecule type" value="Genomic_DNA"/>
</dbReference>
<comment type="subcellular location">
    <subcellularLocation>
        <location evidence="1">Membrane</location>
    </subcellularLocation>
</comment>
<feature type="transmembrane region" description="Helical" evidence="4">
    <location>
        <begin position="62"/>
        <end position="82"/>
    </location>
</feature>
<evidence type="ECO:0000256" key="3">
    <source>
        <dbReference type="SAM" id="MobiDB-lite"/>
    </source>
</evidence>
<evidence type="ECO:0000256" key="4">
    <source>
        <dbReference type="SAM" id="Phobius"/>
    </source>
</evidence>
<reference evidence="5 6" key="1">
    <citation type="submission" date="2019-11" db="EMBL/GenBank/DDBJ databases">
        <authorList>
            <person name="Holert J."/>
        </authorList>
    </citation>
    <scope>NUCLEOTIDE SEQUENCE [LARGE SCALE GENOMIC DNA]</scope>
    <source>
        <strain evidence="5">BC8_1</strain>
    </source>
</reference>
<accession>A0A5S9R9B3</accession>
<dbReference type="PANTHER" id="PTHR37042">
    <property type="entry name" value="OUTER MEMBRANE PROTEIN RV1973"/>
    <property type="match status" value="1"/>
</dbReference>
<keyword evidence="4" id="KW-0812">Transmembrane</keyword>
<feature type="region of interest" description="Disordered" evidence="3">
    <location>
        <begin position="1"/>
        <end position="58"/>
    </location>
</feature>
<proteinExistence type="predicted"/>
<keyword evidence="4" id="KW-1133">Transmembrane helix</keyword>
<dbReference type="Proteomes" id="UP000430146">
    <property type="component" value="Unassembled WGS sequence"/>
</dbReference>
<evidence type="ECO:0000313" key="5">
    <source>
        <dbReference type="EMBL" id="CAA0137518.1"/>
    </source>
</evidence>
<dbReference type="GO" id="GO:0016020">
    <property type="term" value="C:membrane"/>
    <property type="evidence" value="ECO:0007669"/>
    <property type="project" value="UniProtKB-SubCell"/>
</dbReference>
<organism evidence="5 6">
    <name type="scientific">Mycolicibacterium vanbaalenii</name>
    <name type="common">Mycobacterium vanbaalenii</name>
    <dbReference type="NCBI Taxonomy" id="110539"/>
    <lineage>
        <taxon>Bacteria</taxon>
        <taxon>Bacillati</taxon>
        <taxon>Actinomycetota</taxon>
        <taxon>Actinomycetes</taxon>
        <taxon>Mycobacteriales</taxon>
        <taxon>Mycobacteriaceae</taxon>
        <taxon>Mycolicibacterium</taxon>
    </lineage>
</organism>
<evidence type="ECO:0000256" key="2">
    <source>
        <dbReference type="ARBA" id="ARBA00023136"/>
    </source>
</evidence>
<evidence type="ECO:0000256" key="1">
    <source>
        <dbReference type="ARBA" id="ARBA00004370"/>
    </source>
</evidence>
<keyword evidence="2 4" id="KW-0472">Membrane</keyword>
<evidence type="ECO:0000313" key="6">
    <source>
        <dbReference type="Proteomes" id="UP000430146"/>
    </source>
</evidence>